<dbReference type="CDD" id="cd15457">
    <property type="entry name" value="NADAR"/>
    <property type="match status" value="1"/>
</dbReference>
<dbReference type="Pfam" id="PF08719">
    <property type="entry name" value="NADAR"/>
    <property type="match status" value="1"/>
</dbReference>
<dbReference type="EMBL" id="VHSG01000028">
    <property type="protein sequence ID" value="TQV68244.1"/>
    <property type="molecule type" value="Genomic_DNA"/>
</dbReference>
<dbReference type="NCBIfam" id="TIGR02464">
    <property type="entry name" value="ribofla_fusion"/>
    <property type="match status" value="1"/>
</dbReference>
<feature type="domain" description="NADAR" evidence="3">
    <location>
        <begin position="12"/>
        <end position="151"/>
    </location>
</feature>
<dbReference type="InterPro" id="IPR037238">
    <property type="entry name" value="YbiA-like_sf"/>
</dbReference>
<comment type="catalytic activity">
    <reaction evidence="1">
        <text>5-amino-6-(5-phospho-D-ribosylamino)uracil + H2O = 5,6-diaminouracil + D-ribose 5-phosphate</text>
        <dbReference type="Rhea" id="RHEA:55020"/>
        <dbReference type="ChEBI" id="CHEBI:15377"/>
        <dbReference type="ChEBI" id="CHEBI:46252"/>
        <dbReference type="ChEBI" id="CHEBI:58453"/>
        <dbReference type="ChEBI" id="CHEBI:78346"/>
    </reaction>
</comment>
<evidence type="ECO:0000259" key="3">
    <source>
        <dbReference type="Pfam" id="PF08719"/>
    </source>
</evidence>
<dbReference type="RefSeq" id="WP_142929376.1">
    <property type="nucleotide sequence ID" value="NZ_ML660106.1"/>
</dbReference>
<dbReference type="Gene3D" id="1.10.357.40">
    <property type="entry name" value="YbiA-like"/>
    <property type="match status" value="1"/>
</dbReference>
<protein>
    <submittedName>
        <fullName evidence="4">NADAR family protein</fullName>
    </submittedName>
</protein>
<reference evidence="4 5" key="1">
    <citation type="submission" date="2019-06" db="EMBL/GenBank/DDBJ databases">
        <title>Whole genome sequence for Cellvibrionaceae sp. R142.</title>
        <authorList>
            <person name="Wang G."/>
        </authorList>
    </citation>
    <scope>NUCLEOTIDE SEQUENCE [LARGE SCALE GENOMIC DNA]</scope>
    <source>
        <strain evidence="4 5">R142</strain>
    </source>
</reference>
<organism evidence="4 5">
    <name type="scientific">Exilibacterium tricleocarpae</name>
    <dbReference type="NCBI Taxonomy" id="2591008"/>
    <lineage>
        <taxon>Bacteria</taxon>
        <taxon>Pseudomonadati</taxon>
        <taxon>Pseudomonadota</taxon>
        <taxon>Gammaproteobacteria</taxon>
        <taxon>Cellvibrionales</taxon>
        <taxon>Cellvibrionaceae</taxon>
        <taxon>Exilibacterium</taxon>
    </lineage>
</organism>
<keyword evidence="5" id="KW-1185">Reference proteome</keyword>
<dbReference type="AlphaFoldDB" id="A0A545STE5"/>
<dbReference type="Proteomes" id="UP000319732">
    <property type="component" value="Unassembled WGS sequence"/>
</dbReference>
<dbReference type="OrthoDB" id="9793111at2"/>
<comment type="caution">
    <text evidence="4">The sequence shown here is derived from an EMBL/GenBank/DDBJ whole genome shotgun (WGS) entry which is preliminary data.</text>
</comment>
<dbReference type="SUPFAM" id="SSF143990">
    <property type="entry name" value="YbiA-like"/>
    <property type="match status" value="1"/>
</dbReference>
<accession>A0A545STE5</accession>
<sequence>MFEHDLRLENACHFSRFDAGHPLSTFSPHDFQLEEAVWATAEHYFQAHKFRDRAYGEKIRLAIDARLAHKLGNTWWKRKRADWKSIRRTIMTRAMYSKCIQNSAVKQALLDTGDLLLVETSAYDHYWGIGRDQRGENMLGQVLMAIREKLRER</sequence>
<evidence type="ECO:0000313" key="4">
    <source>
        <dbReference type="EMBL" id="TQV68244.1"/>
    </source>
</evidence>
<evidence type="ECO:0000256" key="1">
    <source>
        <dbReference type="ARBA" id="ARBA00000022"/>
    </source>
</evidence>
<dbReference type="InterPro" id="IPR012816">
    <property type="entry name" value="NADAR"/>
</dbReference>
<comment type="catalytic activity">
    <reaction evidence="2">
        <text>2,5-diamino-6-hydroxy-4-(5-phosphoribosylamino)-pyrimidine + H2O = 2,5,6-triamino-4-hydroxypyrimidine + D-ribose 5-phosphate</text>
        <dbReference type="Rhea" id="RHEA:23436"/>
        <dbReference type="ChEBI" id="CHEBI:15377"/>
        <dbReference type="ChEBI" id="CHEBI:58614"/>
        <dbReference type="ChEBI" id="CHEBI:78346"/>
        <dbReference type="ChEBI" id="CHEBI:137796"/>
    </reaction>
</comment>
<name>A0A545STE5_9GAMM</name>
<gene>
    <name evidence="4" type="ORF">FKG94_23385</name>
</gene>
<evidence type="ECO:0000313" key="5">
    <source>
        <dbReference type="Proteomes" id="UP000319732"/>
    </source>
</evidence>
<proteinExistence type="predicted"/>
<evidence type="ECO:0000256" key="2">
    <source>
        <dbReference type="ARBA" id="ARBA00000751"/>
    </source>
</evidence>